<dbReference type="Pfam" id="PF00534">
    <property type="entry name" value="Glycos_transf_1"/>
    <property type="match status" value="1"/>
</dbReference>
<accession>A0ABT3X5A9</accession>
<reference evidence="5 6" key="1">
    <citation type="submission" date="2022-11" db="EMBL/GenBank/DDBJ databases">
        <title>Study of microbial diversity in lake waters.</title>
        <authorList>
            <person name="Zhang J."/>
        </authorList>
    </citation>
    <scope>NUCLEOTIDE SEQUENCE [LARGE SCALE GENOMIC DNA]</scope>
    <source>
        <strain evidence="5 6">DT12</strain>
    </source>
</reference>
<keyword evidence="1" id="KW-0328">Glycosyltransferase</keyword>
<protein>
    <submittedName>
        <fullName evidence="5">Glycosyltransferase family 4 protein</fullName>
    </submittedName>
</protein>
<dbReference type="Proteomes" id="UP001208017">
    <property type="component" value="Unassembled WGS sequence"/>
</dbReference>
<proteinExistence type="predicted"/>
<dbReference type="Gene3D" id="3.40.50.2000">
    <property type="entry name" value="Glycogen Phosphorylase B"/>
    <property type="match status" value="2"/>
</dbReference>
<dbReference type="PANTHER" id="PTHR12526">
    <property type="entry name" value="GLYCOSYLTRANSFERASE"/>
    <property type="match status" value="1"/>
</dbReference>
<dbReference type="InterPro" id="IPR001296">
    <property type="entry name" value="Glyco_trans_1"/>
</dbReference>
<dbReference type="RefSeq" id="WP_267153336.1">
    <property type="nucleotide sequence ID" value="NZ_JAPMLT010000015.1"/>
</dbReference>
<gene>
    <name evidence="5" type="ORF">OS242_19300</name>
</gene>
<dbReference type="PANTHER" id="PTHR12526:SF510">
    <property type="entry name" value="D-INOSITOL 3-PHOSPHATE GLYCOSYLTRANSFERASE"/>
    <property type="match status" value="1"/>
</dbReference>
<sequence length="375" mass="40157">MDVLIGTAGGTGTGGVRSYIMTLRDALIGAGVGAELAFPDDVTTGMKAKAALKAMGDRDKARRELTRLISQNAVQKSRAMHKTSGFDLIHAQEVNYGSMAPDLGLPVVLTVHGPVSREAKMLGKGGTHYFDYLVERERIAYERATHIIAVDTGQRDIVVEDYGIDPAKITVILNAVDANRFAPKSQDEIPAPAEPFFLVPRRLVPKNGVLTAVEAFEKLGDIKEKLWIAGEGPDLPRLESYVAANGLQDRVKFIGSVDSDRMVELVNQSTGVIVPSVPVEGVVEASSISALEGMSVGKPVLASKIGGLAEIIEHGVTGLHFEAGDANALADVIRQASTDADLCRRIGQNARDAVLAEHSSEVWIKKVISVYERVL</sequence>
<keyword evidence="6" id="KW-1185">Reference proteome</keyword>
<keyword evidence="2" id="KW-0808">Transferase</keyword>
<organism evidence="5 6">
    <name type="scientific">Tumebacillus lacus</name>
    <dbReference type="NCBI Taxonomy" id="2995335"/>
    <lineage>
        <taxon>Bacteria</taxon>
        <taxon>Bacillati</taxon>
        <taxon>Bacillota</taxon>
        <taxon>Bacilli</taxon>
        <taxon>Bacillales</taxon>
        <taxon>Alicyclobacillaceae</taxon>
        <taxon>Tumebacillus</taxon>
    </lineage>
</organism>
<evidence type="ECO:0000256" key="1">
    <source>
        <dbReference type="ARBA" id="ARBA00022676"/>
    </source>
</evidence>
<comment type="caution">
    <text evidence="5">The sequence shown here is derived from an EMBL/GenBank/DDBJ whole genome shotgun (WGS) entry which is preliminary data.</text>
</comment>
<name>A0ABT3X5A9_9BACL</name>
<evidence type="ECO:0000259" key="4">
    <source>
        <dbReference type="Pfam" id="PF13439"/>
    </source>
</evidence>
<evidence type="ECO:0000259" key="3">
    <source>
        <dbReference type="Pfam" id="PF00534"/>
    </source>
</evidence>
<feature type="domain" description="Glycosyl transferase family 1" evidence="3">
    <location>
        <begin position="192"/>
        <end position="352"/>
    </location>
</feature>
<evidence type="ECO:0000313" key="5">
    <source>
        <dbReference type="EMBL" id="MCX7572088.1"/>
    </source>
</evidence>
<dbReference type="SUPFAM" id="SSF53756">
    <property type="entry name" value="UDP-Glycosyltransferase/glycogen phosphorylase"/>
    <property type="match status" value="1"/>
</dbReference>
<dbReference type="CDD" id="cd03801">
    <property type="entry name" value="GT4_PimA-like"/>
    <property type="match status" value="1"/>
</dbReference>
<evidence type="ECO:0000256" key="2">
    <source>
        <dbReference type="ARBA" id="ARBA00022679"/>
    </source>
</evidence>
<dbReference type="InterPro" id="IPR028098">
    <property type="entry name" value="Glyco_trans_4-like_N"/>
</dbReference>
<feature type="domain" description="Glycosyltransferase subfamily 4-like N-terminal" evidence="4">
    <location>
        <begin position="14"/>
        <end position="180"/>
    </location>
</feature>
<dbReference type="Pfam" id="PF13439">
    <property type="entry name" value="Glyco_transf_4"/>
    <property type="match status" value="1"/>
</dbReference>
<evidence type="ECO:0000313" key="6">
    <source>
        <dbReference type="Proteomes" id="UP001208017"/>
    </source>
</evidence>
<dbReference type="EMBL" id="JAPMLT010000015">
    <property type="protein sequence ID" value="MCX7572088.1"/>
    <property type="molecule type" value="Genomic_DNA"/>
</dbReference>